<comment type="catalytic activity">
    <reaction evidence="14">
        <text>pyruvate + ATP = phosphoenolpyruvate + ADP + H(+)</text>
        <dbReference type="Rhea" id="RHEA:18157"/>
        <dbReference type="ChEBI" id="CHEBI:15361"/>
        <dbReference type="ChEBI" id="CHEBI:15378"/>
        <dbReference type="ChEBI" id="CHEBI:30616"/>
        <dbReference type="ChEBI" id="CHEBI:58702"/>
        <dbReference type="ChEBI" id="CHEBI:456216"/>
        <dbReference type="EC" id="2.7.1.40"/>
    </reaction>
</comment>
<dbReference type="PROSITE" id="PS00110">
    <property type="entry name" value="PYRUVATE_KINASE"/>
    <property type="match status" value="1"/>
</dbReference>
<dbReference type="GO" id="GO:0016301">
    <property type="term" value="F:kinase activity"/>
    <property type="evidence" value="ECO:0007669"/>
    <property type="project" value="UniProtKB-KW"/>
</dbReference>
<dbReference type="InterPro" id="IPR015795">
    <property type="entry name" value="Pyrv_Knase_C"/>
</dbReference>
<keyword evidence="12 17" id="KW-0670">Pyruvate</keyword>
<dbReference type="NCBIfam" id="TIGR01064">
    <property type="entry name" value="pyruv_kin"/>
    <property type="match status" value="1"/>
</dbReference>
<name>A0ABS5ICZ1_9PROT</name>
<dbReference type="Gene3D" id="3.20.20.60">
    <property type="entry name" value="Phosphoenolpyruvate-binding domains"/>
    <property type="match status" value="1"/>
</dbReference>
<evidence type="ECO:0000256" key="3">
    <source>
        <dbReference type="ARBA" id="ARBA00008663"/>
    </source>
</evidence>
<keyword evidence="11 14" id="KW-0324">Glycolysis</keyword>
<dbReference type="InterPro" id="IPR015806">
    <property type="entry name" value="Pyrv_Knase_insert_dom_sf"/>
</dbReference>
<dbReference type="NCBIfam" id="NF004886">
    <property type="entry name" value="PRK06247.1"/>
    <property type="match status" value="1"/>
</dbReference>
<dbReference type="RefSeq" id="WP_211548897.1">
    <property type="nucleotide sequence ID" value="NZ_JAGTUF010000009.1"/>
</dbReference>
<dbReference type="Pfam" id="PF02887">
    <property type="entry name" value="PK_C"/>
    <property type="match status" value="1"/>
</dbReference>
<organism evidence="17 18">
    <name type="scientific">Magnetospirillum sulfuroxidans</name>
    <dbReference type="NCBI Taxonomy" id="611300"/>
    <lineage>
        <taxon>Bacteria</taxon>
        <taxon>Pseudomonadati</taxon>
        <taxon>Pseudomonadota</taxon>
        <taxon>Alphaproteobacteria</taxon>
        <taxon>Rhodospirillales</taxon>
        <taxon>Rhodospirillaceae</taxon>
        <taxon>Magnetospirillum</taxon>
    </lineage>
</organism>
<dbReference type="InterPro" id="IPR011037">
    <property type="entry name" value="Pyrv_Knase-like_insert_dom_sf"/>
</dbReference>
<proteinExistence type="inferred from homology"/>
<comment type="cofactor">
    <cofactor evidence="1">
        <name>K(+)</name>
        <dbReference type="ChEBI" id="CHEBI:29103"/>
    </cofactor>
</comment>
<dbReference type="Gene3D" id="3.40.1380.20">
    <property type="entry name" value="Pyruvate kinase, C-terminal domain"/>
    <property type="match status" value="1"/>
</dbReference>
<protein>
    <recommendedName>
        <fullName evidence="4 13">Pyruvate kinase</fullName>
        <ecNumber evidence="4 13">2.7.1.40</ecNumber>
    </recommendedName>
</protein>
<feature type="domain" description="Pyruvate kinase barrel" evidence="15">
    <location>
        <begin position="5"/>
        <end position="326"/>
    </location>
</feature>
<dbReference type="EMBL" id="JAGTUF010000009">
    <property type="protein sequence ID" value="MBR9972292.1"/>
    <property type="molecule type" value="Genomic_DNA"/>
</dbReference>
<evidence type="ECO:0000256" key="5">
    <source>
        <dbReference type="ARBA" id="ARBA00022679"/>
    </source>
</evidence>
<evidence type="ECO:0000256" key="1">
    <source>
        <dbReference type="ARBA" id="ARBA00001958"/>
    </source>
</evidence>
<accession>A0ABS5ICZ1</accession>
<dbReference type="Proteomes" id="UP000680714">
    <property type="component" value="Unassembled WGS sequence"/>
</dbReference>
<dbReference type="InterPro" id="IPR018209">
    <property type="entry name" value="Pyrv_Knase_AS"/>
</dbReference>
<evidence type="ECO:0000313" key="18">
    <source>
        <dbReference type="Proteomes" id="UP000680714"/>
    </source>
</evidence>
<dbReference type="SUPFAM" id="SSF50800">
    <property type="entry name" value="PK beta-barrel domain-like"/>
    <property type="match status" value="1"/>
</dbReference>
<dbReference type="NCBIfam" id="NF004978">
    <property type="entry name" value="PRK06354.1"/>
    <property type="match status" value="1"/>
</dbReference>
<evidence type="ECO:0000256" key="14">
    <source>
        <dbReference type="RuleBase" id="RU000504"/>
    </source>
</evidence>
<feature type="domain" description="Pyruvate kinase C-terminal" evidence="16">
    <location>
        <begin position="359"/>
        <end position="471"/>
    </location>
</feature>
<dbReference type="InterPro" id="IPR001697">
    <property type="entry name" value="Pyr_Knase"/>
</dbReference>
<dbReference type="GO" id="GO:0004743">
    <property type="term" value="F:pyruvate kinase activity"/>
    <property type="evidence" value="ECO:0007669"/>
    <property type="project" value="UniProtKB-EC"/>
</dbReference>
<evidence type="ECO:0000259" key="16">
    <source>
        <dbReference type="Pfam" id="PF02887"/>
    </source>
</evidence>
<dbReference type="SUPFAM" id="SSF52935">
    <property type="entry name" value="PK C-terminal domain-like"/>
    <property type="match status" value="1"/>
</dbReference>
<keyword evidence="6" id="KW-0479">Metal-binding</keyword>
<evidence type="ECO:0000256" key="11">
    <source>
        <dbReference type="ARBA" id="ARBA00023152"/>
    </source>
</evidence>
<dbReference type="InterPro" id="IPR015813">
    <property type="entry name" value="Pyrv/PenolPyrv_kinase-like_dom"/>
</dbReference>
<evidence type="ECO:0000256" key="7">
    <source>
        <dbReference type="ARBA" id="ARBA00022741"/>
    </source>
</evidence>
<gene>
    <name evidence="17" type="primary">pyk</name>
    <name evidence="17" type="ORF">KEC16_11270</name>
</gene>
<dbReference type="InterPro" id="IPR015793">
    <property type="entry name" value="Pyrv_Knase_brl"/>
</dbReference>
<dbReference type="NCBIfam" id="NF004491">
    <property type="entry name" value="PRK05826.1"/>
    <property type="match status" value="1"/>
</dbReference>
<dbReference type="EC" id="2.7.1.40" evidence="4 13"/>
<evidence type="ECO:0000256" key="4">
    <source>
        <dbReference type="ARBA" id="ARBA00012142"/>
    </source>
</evidence>
<keyword evidence="5 14" id="KW-0808">Transferase</keyword>
<evidence type="ECO:0000259" key="15">
    <source>
        <dbReference type="Pfam" id="PF00224"/>
    </source>
</evidence>
<dbReference type="PANTHER" id="PTHR11817">
    <property type="entry name" value="PYRUVATE KINASE"/>
    <property type="match status" value="1"/>
</dbReference>
<comment type="similarity">
    <text evidence="3 14">Belongs to the pyruvate kinase family.</text>
</comment>
<dbReference type="SUPFAM" id="SSF51621">
    <property type="entry name" value="Phosphoenolpyruvate/pyruvate domain"/>
    <property type="match status" value="1"/>
</dbReference>
<reference evidence="17 18" key="1">
    <citation type="submission" date="2021-04" db="EMBL/GenBank/DDBJ databases">
        <title>Magnetospirillum sulfuroxidans sp. nov., a facultative chemolithoautotrophic sulfur-oxidizing alphaproteobacterium isolated from freshwater sediment and proposals for Paramagetospirillum gen. nov., and Magnetospirillaceae fam. nov.</title>
        <authorList>
            <person name="Koziaeva V."/>
            <person name="Geelhoed J.S."/>
            <person name="Sorokin D.Y."/>
            <person name="Grouzdev D.S."/>
        </authorList>
    </citation>
    <scope>NUCLEOTIDE SEQUENCE [LARGE SCALE GENOMIC DNA]</scope>
    <source>
        <strain evidence="17 18">J10</strain>
    </source>
</reference>
<dbReference type="InterPro" id="IPR040442">
    <property type="entry name" value="Pyrv_kinase-like_dom_sf"/>
</dbReference>
<evidence type="ECO:0000313" key="17">
    <source>
        <dbReference type="EMBL" id="MBR9972292.1"/>
    </source>
</evidence>
<evidence type="ECO:0000256" key="2">
    <source>
        <dbReference type="ARBA" id="ARBA00004997"/>
    </source>
</evidence>
<evidence type="ECO:0000256" key="9">
    <source>
        <dbReference type="ARBA" id="ARBA00022840"/>
    </source>
</evidence>
<keyword evidence="10 14" id="KW-0460">Magnesium</keyword>
<keyword evidence="9" id="KW-0067">ATP-binding</keyword>
<evidence type="ECO:0000256" key="6">
    <source>
        <dbReference type="ARBA" id="ARBA00022723"/>
    </source>
</evidence>
<dbReference type="InterPro" id="IPR036918">
    <property type="entry name" value="Pyrv_Knase_C_sf"/>
</dbReference>
<dbReference type="Gene3D" id="2.40.33.10">
    <property type="entry name" value="PK beta-barrel domain-like"/>
    <property type="match status" value="1"/>
</dbReference>
<evidence type="ECO:0000256" key="10">
    <source>
        <dbReference type="ARBA" id="ARBA00022842"/>
    </source>
</evidence>
<evidence type="ECO:0000256" key="8">
    <source>
        <dbReference type="ARBA" id="ARBA00022777"/>
    </source>
</evidence>
<dbReference type="PRINTS" id="PR01050">
    <property type="entry name" value="PYRUVTKNASE"/>
</dbReference>
<comment type="pathway">
    <text evidence="2 14">Carbohydrate degradation; glycolysis; pyruvate from D-glyceraldehyde 3-phosphate: step 5/5.</text>
</comment>
<dbReference type="Pfam" id="PF00224">
    <property type="entry name" value="PK"/>
    <property type="match status" value="1"/>
</dbReference>
<comment type="caution">
    <text evidence="17">The sequence shown here is derived from an EMBL/GenBank/DDBJ whole genome shotgun (WGS) entry which is preliminary data.</text>
</comment>
<evidence type="ECO:0000256" key="13">
    <source>
        <dbReference type="NCBIfam" id="TIGR01064"/>
    </source>
</evidence>
<evidence type="ECO:0000256" key="12">
    <source>
        <dbReference type="ARBA" id="ARBA00023317"/>
    </source>
</evidence>
<sequence length="481" mass="51840">MRRTRKAKIIATLGPASSTAQGIESLFRAGADVFRLNFSHGTHADHQARYDTIRALERKIGRPIGVLADLQGPKLRVGKFAEGKIKLETGGTFRLDLQPDLGDVTRAPLLHPEVFAAMNVGTELLLDDGKLRLRVEKHGGDFAETRVIVGGELSNHKGVNVPNVVLPISPLTDKDKADLDFAVDMGADWIALSFVQRPSDVLEARKLIARKVGSRVRLLSKLEKPSAIDYLDEIVELSDAVMVARGDLGVECPPESVPILQKRIVKCCRSAGKPVVVATQMLDSMVHSPSPTRAEASDVATAIYDGADAVMLSAETASGEYPVDAVTMMDRIINRVEEDDHYRVITDASRTQPENTTRDAISAAARQVAHTLNAAAVVTFTSSGSTTLRAARERPEQSIVSLTSSIEVARQLALVWGTHCVPTHEVRSFAEMVHTAAKAAQDEGYAHPGDRIVITAGVPFGCSGTTNILRVAEIEEGGEVL</sequence>
<keyword evidence="8 14" id="KW-0418">Kinase</keyword>
<keyword evidence="18" id="KW-1185">Reference proteome</keyword>
<keyword evidence="7" id="KW-0547">Nucleotide-binding</keyword>